<dbReference type="EMBL" id="VJMJ01000041">
    <property type="protein sequence ID" value="KAF0741008.1"/>
    <property type="molecule type" value="Genomic_DNA"/>
</dbReference>
<dbReference type="Proteomes" id="UP000481153">
    <property type="component" value="Unassembled WGS sequence"/>
</dbReference>
<comment type="caution">
    <text evidence="9">The sequence shown here is derived from an EMBL/GenBank/DDBJ whole genome shotgun (WGS) entry which is preliminary data.</text>
</comment>
<evidence type="ECO:0000256" key="6">
    <source>
        <dbReference type="SAM" id="MobiDB-lite"/>
    </source>
</evidence>
<feature type="region of interest" description="Disordered" evidence="6">
    <location>
        <begin position="1"/>
        <end position="41"/>
    </location>
</feature>
<evidence type="ECO:0000259" key="8">
    <source>
        <dbReference type="SMART" id="SM00702"/>
    </source>
</evidence>
<keyword evidence="3" id="KW-0223">Dioxygenase</keyword>
<gene>
    <name evidence="9" type="ORF">Ae201684_003580</name>
</gene>
<organism evidence="9 10">
    <name type="scientific">Aphanomyces euteiches</name>
    <dbReference type="NCBI Taxonomy" id="100861"/>
    <lineage>
        <taxon>Eukaryota</taxon>
        <taxon>Sar</taxon>
        <taxon>Stramenopiles</taxon>
        <taxon>Oomycota</taxon>
        <taxon>Saprolegniomycetes</taxon>
        <taxon>Saprolegniales</taxon>
        <taxon>Verrucalvaceae</taxon>
        <taxon>Aphanomyces</taxon>
    </lineage>
</organism>
<dbReference type="PANTHER" id="PTHR10869">
    <property type="entry name" value="PROLYL 4-HYDROXYLASE ALPHA SUBUNIT"/>
    <property type="match status" value="1"/>
</dbReference>
<dbReference type="AlphaFoldDB" id="A0A6G0XKR2"/>
<reference evidence="9 10" key="1">
    <citation type="submission" date="2019-07" db="EMBL/GenBank/DDBJ databases">
        <title>Genomics analysis of Aphanomyces spp. identifies a new class of oomycete effector associated with host adaptation.</title>
        <authorList>
            <person name="Gaulin E."/>
        </authorList>
    </citation>
    <scope>NUCLEOTIDE SEQUENCE [LARGE SCALE GENOMIC DNA]</scope>
    <source>
        <strain evidence="9 10">ATCC 201684</strain>
    </source>
</reference>
<dbReference type="GO" id="GO:0004656">
    <property type="term" value="F:procollagen-proline 4-dioxygenase activity"/>
    <property type="evidence" value="ECO:0007669"/>
    <property type="project" value="TreeGrafter"/>
</dbReference>
<evidence type="ECO:0000256" key="2">
    <source>
        <dbReference type="ARBA" id="ARBA00022723"/>
    </source>
</evidence>
<dbReference type="VEuPathDB" id="FungiDB:AeMF1_018531"/>
<dbReference type="InterPro" id="IPR045054">
    <property type="entry name" value="P4HA-like"/>
</dbReference>
<evidence type="ECO:0000313" key="10">
    <source>
        <dbReference type="Proteomes" id="UP000481153"/>
    </source>
</evidence>
<keyword evidence="2" id="KW-0479">Metal-binding</keyword>
<comment type="cofactor">
    <cofactor evidence="1">
        <name>L-ascorbate</name>
        <dbReference type="ChEBI" id="CHEBI:38290"/>
    </cofactor>
</comment>
<evidence type="ECO:0000256" key="4">
    <source>
        <dbReference type="ARBA" id="ARBA00023002"/>
    </source>
</evidence>
<feature type="domain" description="Prolyl 4-hydroxylase alpha subunit" evidence="8">
    <location>
        <begin position="259"/>
        <end position="702"/>
    </location>
</feature>
<protein>
    <recommendedName>
        <fullName evidence="8">Prolyl 4-hydroxylase alpha subunit domain-containing protein</fullName>
    </recommendedName>
</protein>
<keyword evidence="7" id="KW-1133">Transmembrane helix</keyword>
<evidence type="ECO:0000313" key="9">
    <source>
        <dbReference type="EMBL" id="KAF0741008.1"/>
    </source>
</evidence>
<dbReference type="GO" id="GO:0005506">
    <property type="term" value="F:iron ion binding"/>
    <property type="evidence" value="ECO:0007669"/>
    <property type="project" value="InterPro"/>
</dbReference>
<sequence>MARHRVDEPKEEKPALTKVDEKEPQKEPSPKSTRTESPRKSPLWHLSMSALSLGLVACGYALGYLAHSDPSLAIAPWFAHSPSGDSTVQRHLELKDAVLLNEDGKIYPKYETDIVRIEGQHFLQPAECSAPAPQFEGFLVHVKDAMAKKETLRASDRIFLLLNGQNDGIYVSWNGNASCLHAAAKSAAIALGADRDRLQYGIRLYNQHGLPIISAADLEANHRIAHILLEYQIWVWPGIELGHEYNVDGVILKTVGLKPLVYAVSNFFTSDEAAAIIEAAQAKLERSKVNDANTSKAVSASRTSHTAFLTTSAFTRDFQRRSAKLARLPSPSYAEGLQLVRYAAGEFYRRHLDTFDSVNLLPKGYYARTIDDYKAWAAWAAAQLDALGDGVVPAGFRKGEPLYPNPDDDTTFPLALVDAFLKVGLAENYFAARHDGEWVTWMQGYVEKKSPNIMAGIMKDKGKPHYLDKMVRVWEDMIGLSELRYTFPNTKRINGVSHFYQWVRWVKERISALGTSSPVHPSSPNFPKYSWRFGQVLANILLEDLSEEFLVHQTNREWYDWLVTNRNARDAVFKVMAAFPNMAEVSIRAWESRVQGGAVLRYRMPSVVKHFEPNRFVTLFLYLNEVDEGGETVFPFSTEKLVTDIERTGMEECSNGLAVPPTKLKASLFYVQTPDQEIDVMSRHGGCPPMQGVKWGSNSFMWNADAEEGADLYNR</sequence>
<dbReference type="GO" id="GO:0005783">
    <property type="term" value="C:endoplasmic reticulum"/>
    <property type="evidence" value="ECO:0007669"/>
    <property type="project" value="TreeGrafter"/>
</dbReference>
<evidence type="ECO:0000256" key="3">
    <source>
        <dbReference type="ARBA" id="ARBA00022964"/>
    </source>
</evidence>
<dbReference type="GO" id="GO:0031418">
    <property type="term" value="F:L-ascorbic acid binding"/>
    <property type="evidence" value="ECO:0007669"/>
    <property type="project" value="InterPro"/>
</dbReference>
<name>A0A6G0XKR2_9STRA</name>
<proteinExistence type="predicted"/>
<feature type="transmembrane region" description="Helical" evidence="7">
    <location>
        <begin position="43"/>
        <end position="66"/>
    </location>
</feature>
<evidence type="ECO:0000256" key="1">
    <source>
        <dbReference type="ARBA" id="ARBA00001961"/>
    </source>
</evidence>
<dbReference type="InterPro" id="IPR006620">
    <property type="entry name" value="Pro_4_hyd_alph"/>
</dbReference>
<keyword evidence="7" id="KW-0812">Transmembrane</keyword>
<keyword evidence="10" id="KW-1185">Reference proteome</keyword>
<keyword evidence="7" id="KW-0472">Membrane</keyword>
<dbReference type="PANTHER" id="PTHR10869:SF226">
    <property type="entry name" value="PROLYL 4-HYDROXYLASE ALPHA SUBUNIT DOMAIN-CONTAINING PROTEIN"/>
    <property type="match status" value="1"/>
</dbReference>
<keyword evidence="5" id="KW-0408">Iron</keyword>
<feature type="compositionally biased region" description="Basic and acidic residues" evidence="6">
    <location>
        <begin position="1"/>
        <end position="39"/>
    </location>
</feature>
<dbReference type="Gene3D" id="2.60.120.620">
    <property type="entry name" value="q2cbj1_9rhob like domain"/>
    <property type="match status" value="2"/>
</dbReference>
<accession>A0A6G0XKR2</accession>
<dbReference type="SMART" id="SM00702">
    <property type="entry name" value="P4Hc"/>
    <property type="match status" value="1"/>
</dbReference>
<evidence type="ECO:0000256" key="7">
    <source>
        <dbReference type="SAM" id="Phobius"/>
    </source>
</evidence>
<keyword evidence="4" id="KW-0560">Oxidoreductase</keyword>
<evidence type="ECO:0000256" key="5">
    <source>
        <dbReference type="ARBA" id="ARBA00023004"/>
    </source>
</evidence>